<evidence type="ECO:0000313" key="3">
    <source>
        <dbReference type="RefSeq" id="XP_044943848.1"/>
    </source>
</evidence>
<evidence type="ECO:0000256" key="1">
    <source>
        <dbReference type="SAM" id="MobiDB-lite"/>
    </source>
</evidence>
<name>A0A8U0SJC6_MUSPF</name>
<feature type="compositionally biased region" description="Basic residues" evidence="1">
    <location>
        <begin position="72"/>
        <end position="92"/>
    </location>
</feature>
<dbReference type="GeneID" id="123394168"/>
<dbReference type="Proteomes" id="UP000000715">
    <property type="component" value="Unplaced"/>
</dbReference>
<organism evidence="2 3">
    <name type="scientific">Mustela putorius furo</name>
    <name type="common">European domestic ferret</name>
    <name type="synonym">Mustela furo</name>
    <dbReference type="NCBI Taxonomy" id="9669"/>
    <lineage>
        <taxon>Eukaryota</taxon>
        <taxon>Metazoa</taxon>
        <taxon>Chordata</taxon>
        <taxon>Craniata</taxon>
        <taxon>Vertebrata</taxon>
        <taxon>Euteleostomi</taxon>
        <taxon>Mammalia</taxon>
        <taxon>Eutheria</taxon>
        <taxon>Laurasiatheria</taxon>
        <taxon>Carnivora</taxon>
        <taxon>Caniformia</taxon>
        <taxon>Musteloidea</taxon>
        <taxon>Mustelidae</taxon>
        <taxon>Mustelinae</taxon>
        <taxon>Mustela</taxon>
    </lineage>
</organism>
<protein>
    <submittedName>
        <fullName evidence="3">Uncharacterized protein LOC123394168</fullName>
    </submittedName>
</protein>
<accession>A0A8U0SJC6</accession>
<dbReference type="AlphaFoldDB" id="A0A8U0SJC6"/>
<gene>
    <name evidence="3" type="primary">LOC123394168</name>
</gene>
<dbReference type="RefSeq" id="XP_044943848.1">
    <property type="nucleotide sequence ID" value="XM_045087913.1"/>
</dbReference>
<keyword evidence="2" id="KW-1185">Reference proteome</keyword>
<reference evidence="3" key="1">
    <citation type="submission" date="2025-08" db="UniProtKB">
        <authorList>
            <consortium name="RefSeq"/>
        </authorList>
    </citation>
    <scope>IDENTIFICATION</scope>
    <source>
        <tissue evidence="3">Brain</tissue>
    </source>
</reference>
<feature type="region of interest" description="Disordered" evidence="1">
    <location>
        <begin position="1"/>
        <end position="118"/>
    </location>
</feature>
<sequence length="309" mass="32749">MALDSVSSGLALGGVRGSPQPGCVSLSQDTRKVPLLPLLSGPSQRGELDPQPSKPRESSPTERVGLDTAARRGQRCCRKAHCPRPGRAPRAHTRGESEPGGAAPGHGRRRGWSFPANPLATCLRPNTENKALADVPLPQGAAGDGRPLRTRTLCDVPSAAALPALGAPRAELSGESRTWGCPAARPSVLSPPRDFLPLQDDGCLPQGGTALALLGGAQPEHTGFRLPGRVPRLHVHIQPLCFRPRTLWPAGAFRMNGASAQTFHKQEQNMQIGIKIPCVCMCCHMCGGCACTRVWRRSLPCGNTCTGWC</sequence>
<proteinExistence type="predicted"/>
<evidence type="ECO:0000313" key="2">
    <source>
        <dbReference type="Proteomes" id="UP000000715"/>
    </source>
</evidence>